<dbReference type="PATRIC" id="fig|1550024.3.peg.4213"/>
<keyword evidence="4" id="KW-1185">Reference proteome</keyword>
<dbReference type="PIRSF" id="PIRSF021328">
    <property type="entry name" value="UCP021328"/>
    <property type="match status" value="1"/>
</dbReference>
<feature type="compositionally biased region" description="Basic residues" evidence="1">
    <location>
        <begin position="128"/>
        <end position="138"/>
    </location>
</feature>
<dbReference type="GeneID" id="42858506"/>
<evidence type="ECO:0000313" key="2">
    <source>
        <dbReference type="EMBL" id="KJF38383.1"/>
    </source>
</evidence>
<feature type="region of interest" description="Disordered" evidence="1">
    <location>
        <begin position="63"/>
        <end position="85"/>
    </location>
</feature>
<dbReference type="InterPro" id="IPR016787">
    <property type="entry name" value="UCP021328"/>
</dbReference>
<comment type="caution">
    <text evidence="2">The sequence shown here is derived from an EMBL/GenBank/DDBJ whole genome shotgun (WGS) entry which is preliminary data.</text>
</comment>
<evidence type="ECO:0000313" key="5">
    <source>
        <dbReference type="Proteomes" id="UP000053433"/>
    </source>
</evidence>
<gene>
    <name evidence="3" type="ORF">ASJ35_16965</name>
    <name evidence="2" type="ORF">TQ39_18390</name>
</gene>
<dbReference type="AlphaFoldDB" id="A0A0D8IXY5"/>
<reference evidence="3 5" key="2">
    <citation type="submission" date="2015-10" db="EMBL/GenBank/DDBJ databases">
        <title>A novel member of the family Ruminococcaceae isolated from human faeces.</title>
        <authorList>
            <person name="Shkoporov A.N."/>
            <person name="Chaplin A.V."/>
            <person name="Motuzova O.V."/>
            <person name="Kafarskaia L.I."/>
            <person name="Efimov B.A."/>
        </authorList>
    </citation>
    <scope>NUCLEOTIDE SEQUENCE [LARGE SCALE GENOMIC DNA]</scope>
    <source>
        <strain evidence="3 5">668</strain>
    </source>
</reference>
<accession>A0A0W7TM24</accession>
<name>A0A0D8IXY5_9FIRM</name>
<protein>
    <recommendedName>
        <fullName evidence="6">DUF2992 family protein</fullName>
    </recommendedName>
</protein>
<feature type="compositionally biased region" description="Basic and acidic residues" evidence="1">
    <location>
        <begin position="64"/>
        <end position="74"/>
    </location>
</feature>
<feature type="compositionally biased region" description="Basic and acidic residues" evidence="1">
    <location>
        <begin position="111"/>
        <end position="124"/>
    </location>
</feature>
<reference evidence="2" key="1">
    <citation type="submission" date="2015-02" db="EMBL/GenBank/DDBJ databases">
        <title>A novel member of the family Ruminococcaceae isolated from human feces.</title>
        <authorList>
            <person name="Shkoporov A.N."/>
            <person name="Chaplin A.V."/>
            <person name="Motuzova O.V."/>
            <person name="Kafarskaia L.I."/>
            <person name="Khokhlova E.V."/>
            <person name="Efimov B.A."/>
        </authorList>
    </citation>
    <scope>NUCLEOTIDE SEQUENCE [LARGE SCALE GENOMIC DNA]</scope>
    <source>
        <strain evidence="2">585-1</strain>
    </source>
</reference>
<sequence>MQKSRASFTVFFEDPFWVGVYEREEPGGLTACRVVFGAEPKDGEIYEWMLQNWAQLHFGPPLADVRRPREENPKRARRMARRSLAVQGVGTKAQQALALARGAGKQARAAARREQEQADRERRFALRVQRRKEKHRGR</sequence>
<dbReference type="Pfam" id="PF11208">
    <property type="entry name" value="DUF2992"/>
    <property type="match status" value="1"/>
</dbReference>
<dbReference type="EMBL" id="JXXK01000046">
    <property type="protein sequence ID" value="KJF38383.1"/>
    <property type="molecule type" value="Genomic_DNA"/>
</dbReference>
<dbReference type="Proteomes" id="UP000053433">
    <property type="component" value="Unassembled WGS sequence"/>
</dbReference>
<feature type="region of interest" description="Disordered" evidence="1">
    <location>
        <begin position="108"/>
        <end position="138"/>
    </location>
</feature>
<accession>A0A0D8IXY5</accession>
<organism evidence="2 4">
    <name type="scientific">Ruthenibacterium lactatiformans</name>
    <dbReference type="NCBI Taxonomy" id="1550024"/>
    <lineage>
        <taxon>Bacteria</taxon>
        <taxon>Bacillati</taxon>
        <taxon>Bacillota</taxon>
        <taxon>Clostridia</taxon>
        <taxon>Eubacteriales</taxon>
        <taxon>Oscillospiraceae</taxon>
        <taxon>Ruthenibacterium</taxon>
    </lineage>
</organism>
<evidence type="ECO:0000313" key="4">
    <source>
        <dbReference type="Proteomes" id="UP000032483"/>
    </source>
</evidence>
<evidence type="ECO:0000313" key="3">
    <source>
        <dbReference type="EMBL" id="KUE74856.1"/>
    </source>
</evidence>
<dbReference type="EMBL" id="LMUA01000039">
    <property type="protein sequence ID" value="KUE74856.1"/>
    <property type="molecule type" value="Genomic_DNA"/>
</dbReference>
<evidence type="ECO:0008006" key="6">
    <source>
        <dbReference type="Google" id="ProtNLM"/>
    </source>
</evidence>
<dbReference type="Proteomes" id="UP000032483">
    <property type="component" value="Unassembled WGS sequence"/>
</dbReference>
<proteinExistence type="predicted"/>
<dbReference type="RefSeq" id="WP_009323735.1">
    <property type="nucleotide sequence ID" value="NZ_CAUEXJ010000054.1"/>
</dbReference>
<evidence type="ECO:0000256" key="1">
    <source>
        <dbReference type="SAM" id="MobiDB-lite"/>
    </source>
</evidence>